<organism evidence="1">
    <name type="scientific">anaerobic digester metagenome</name>
    <dbReference type="NCBI Taxonomy" id="1263854"/>
    <lineage>
        <taxon>unclassified sequences</taxon>
        <taxon>metagenomes</taxon>
        <taxon>ecological metagenomes</taxon>
    </lineage>
</organism>
<evidence type="ECO:0000313" key="1">
    <source>
        <dbReference type="EMBL" id="VFU17844.1"/>
    </source>
</evidence>
<proteinExistence type="predicted"/>
<accession>A0A485M784</accession>
<name>A0A485M784_9ZZZZ</name>
<sequence>MNRTFYLLTLFFFVLAVSTGVCVVLKEFNRMVCPAAPVRAFNLEAGGSQTCRIEFLLEEAELKLPVDLNRAGDLMKQYQRDLVEGKCLATVAKAGKVTAGWCSTLREAGNRFVSDLLSRSAAAAGSFQERLHTRKAGER</sequence>
<reference evidence="1" key="1">
    <citation type="submission" date="2019-03" db="EMBL/GenBank/DDBJ databases">
        <authorList>
            <person name="Hao L."/>
        </authorList>
    </citation>
    <scope>NUCLEOTIDE SEQUENCE</scope>
</reference>
<protein>
    <submittedName>
        <fullName evidence="1">Uncharacterized protein</fullName>
    </submittedName>
</protein>
<gene>
    <name evidence="1" type="ORF">SCFA_3780004</name>
</gene>
<dbReference type="AlphaFoldDB" id="A0A485M784"/>
<dbReference type="EMBL" id="CAADRN010000310">
    <property type="protein sequence ID" value="VFU17844.1"/>
    <property type="molecule type" value="Genomic_DNA"/>
</dbReference>